<evidence type="ECO:0000313" key="3">
    <source>
        <dbReference type="Proteomes" id="UP000796880"/>
    </source>
</evidence>
<dbReference type="PANTHER" id="PTHR43235">
    <property type="entry name" value="GLUTAMINE AMIDOTRANSFERASE PB2B2.05-RELATED"/>
    <property type="match status" value="1"/>
</dbReference>
<feature type="compositionally biased region" description="Basic and acidic residues" evidence="1">
    <location>
        <begin position="112"/>
        <end position="127"/>
    </location>
</feature>
<dbReference type="OrthoDB" id="1724632at2759"/>
<accession>A0A8K0DT35</accession>
<dbReference type="GO" id="GO:0005829">
    <property type="term" value="C:cytosol"/>
    <property type="evidence" value="ECO:0007669"/>
    <property type="project" value="TreeGrafter"/>
</dbReference>
<dbReference type="GO" id="GO:0016811">
    <property type="term" value="F:hydrolase activity, acting on carbon-nitrogen (but not peptide) bonds, in linear amides"/>
    <property type="evidence" value="ECO:0007669"/>
    <property type="project" value="InterPro"/>
</dbReference>
<dbReference type="AlphaFoldDB" id="A0A8K0DT35"/>
<sequence length="127" mass="14493">MGFAPDGLVEGFYDPNAYDPEEGFCWDSNFILNERGEEFIKATIAYQKRVNSSIYVTKPLNMEEEMSLDTNTNTNKQELGIEQETEVDRRGLSNSHKFLLSEIEIKPGNTDPAKKFHEEDDVDHTIG</sequence>
<proteinExistence type="predicted"/>
<evidence type="ECO:0000313" key="2">
    <source>
        <dbReference type="EMBL" id="KAF3433350.1"/>
    </source>
</evidence>
<dbReference type="Proteomes" id="UP000796880">
    <property type="component" value="Unassembled WGS sequence"/>
</dbReference>
<name>A0A8K0DT35_9ROSA</name>
<dbReference type="EMBL" id="VOIH02000011">
    <property type="protein sequence ID" value="KAF3433350.1"/>
    <property type="molecule type" value="Genomic_DNA"/>
</dbReference>
<organism evidence="2 3">
    <name type="scientific">Rhamnella rubrinervis</name>
    <dbReference type="NCBI Taxonomy" id="2594499"/>
    <lineage>
        <taxon>Eukaryota</taxon>
        <taxon>Viridiplantae</taxon>
        <taxon>Streptophyta</taxon>
        <taxon>Embryophyta</taxon>
        <taxon>Tracheophyta</taxon>
        <taxon>Spermatophyta</taxon>
        <taxon>Magnoliopsida</taxon>
        <taxon>eudicotyledons</taxon>
        <taxon>Gunneridae</taxon>
        <taxon>Pentapetalae</taxon>
        <taxon>rosids</taxon>
        <taxon>fabids</taxon>
        <taxon>Rosales</taxon>
        <taxon>Rhamnaceae</taxon>
        <taxon>rhamnoid group</taxon>
        <taxon>Rhamneae</taxon>
        <taxon>Rhamnella</taxon>
    </lineage>
</organism>
<comment type="caution">
    <text evidence="2">The sequence shown here is derived from an EMBL/GenBank/DDBJ whole genome shotgun (WGS) entry which is preliminary data.</text>
</comment>
<feature type="region of interest" description="Disordered" evidence="1">
    <location>
        <begin position="103"/>
        <end position="127"/>
    </location>
</feature>
<dbReference type="InterPro" id="IPR044668">
    <property type="entry name" value="PuuD-like"/>
</dbReference>
<reference evidence="2" key="1">
    <citation type="submission" date="2020-03" db="EMBL/GenBank/DDBJ databases">
        <title>A high-quality chromosome-level genome assembly of a woody plant with both climbing and erect habits, Rhamnella rubrinervis.</title>
        <authorList>
            <person name="Lu Z."/>
            <person name="Yang Y."/>
            <person name="Zhu X."/>
            <person name="Sun Y."/>
        </authorList>
    </citation>
    <scope>NUCLEOTIDE SEQUENCE</scope>
    <source>
        <strain evidence="2">BYM</strain>
        <tissue evidence="2">Leaf</tissue>
    </source>
</reference>
<gene>
    <name evidence="2" type="ORF">FNV43_RR24452</name>
</gene>
<dbReference type="PANTHER" id="PTHR43235:SF1">
    <property type="entry name" value="GLUTAMINE AMIDOTRANSFERASE PB2B2.05-RELATED"/>
    <property type="match status" value="1"/>
</dbReference>
<protein>
    <submittedName>
        <fullName evidence="2">Uncharacterized protein</fullName>
    </submittedName>
</protein>
<evidence type="ECO:0000256" key="1">
    <source>
        <dbReference type="SAM" id="MobiDB-lite"/>
    </source>
</evidence>
<keyword evidence="3" id="KW-1185">Reference proteome</keyword>